<name>A0A2G8SGC6_9APHY</name>
<dbReference type="STRING" id="1077348.A0A2G8SGC6"/>
<dbReference type="AlphaFoldDB" id="A0A2G8SGC6"/>
<dbReference type="OrthoDB" id="2753930at2759"/>
<comment type="caution">
    <text evidence="1">The sequence shown here is derived from an EMBL/GenBank/DDBJ whole genome shotgun (WGS) entry which is preliminary data.</text>
</comment>
<sequence>MLILFVEEYERIYYGRRVDRLHFIRQSIHALTHTTKECEHVGPGAYHTQWTMENAIGNFGKEIKLHSDPYANLSERGVRRAQVNALKAMLPDIDPDVRPLPRGAHDVGSGYILLRAMENTANPVRAREGGVLRKYLEDSGEELPADWIPRVARWARLRLPNGQIARSYWKESLKPISRIRIARNVKIVQQHIVQYAEVQYYMRLRIGEEIRALALVSYYSAPDQTLLDLSHGTIWSCTAGGDTDLGIVDVRKIESVVAMIPHPRPIVPRPGDLDLSGRYCVVEKPGLEVAYLGGIEEDVEEGDGEA</sequence>
<evidence type="ECO:0000313" key="1">
    <source>
        <dbReference type="EMBL" id="PIL32824.1"/>
    </source>
</evidence>
<keyword evidence="2" id="KW-1185">Reference proteome</keyword>
<protein>
    <submittedName>
        <fullName evidence="1">Uncharacterized protein</fullName>
    </submittedName>
</protein>
<dbReference type="Proteomes" id="UP000230002">
    <property type="component" value="Unassembled WGS sequence"/>
</dbReference>
<dbReference type="EMBL" id="AYKW01000009">
    <property type="protein sequence ID" value="PIL32824.1"/>
    <property type="molecule type" value="Genomic_DNA"/>
</dbReference>
<accession>A0A2G8SGC6</accession>
<reference evidence="1 2" key="1">
    <citation type="journal article" date="2015" name="Sci. Rep.">
        <title>Chromosome-level genome map provides insights into diverse defense mechanisms in the medicinal fungus Ganoderma sinense.</title>
        <authorList>
            <person name="Zhu Y."/>
            <person name="Xu J."/>
            <person name="Sun C."/>
            <person name="Zhou S."/>
            <person name="Xu H."/>
            <person name="Nelson D.R."/>
            <person name="Qian J."/>
            <person name="Song J."/>
            <person name="Luo H."/>
            <person name="Xiang L."/>
            <person name="Li Y."/>
            <person name="Xu Z."/>
            <person name="Ji A."/>
            <person name="Wang L."/>
            <person name="Lu S."/>
            <person name="Hayward A."/>
            <person name="Sun W."/>
            <person name="Li X."/>
            <person name="Schwartz D.C."/>
            <person name="Wang Y."/>
            <person name="Chen S."/>
        </authorList>
    </citation>
    <scope>NUCLEOTIDE SEQUENCE [LARGE SCALE GENOMIC DNA]</scope>
    <source>
        <strain evidence="1 2">ZZ0214-1</strain>
    </source>
</reference>
<gene>
    <name evidence="1" type="ORF">GSI_04941</name>
</gene>
<organism evidence="1 2">
    <name type="scientific">Ganoderma sinense ZZ0214-1</name>
    <dbReference type="NCBI Taxonomy" id="1077348"/>
    <lineage>
        <taxon>Eukaryota</taxon>
        <taxon>Fungi</taxon>
        <taxon>Dikarya</taxon>
        <taxon>Basidiomycota</taxon>
        <taxon>Agaricomycotina</taxon>
        <taxon>Agaricomycetes</taxon>
        <taxon>Polyporales</taxon>
        <taxon>Polyporaceae</taxon>
        <taxon>Ganoderma</taxon>
    </lineage>
</organism>
<proteinExistence type="predicted"/>
<evidence type="ECO:0000313" key="2">
    <source>
        <dbReference type="Proteomes" id="UP000230002"/>
    </source>
</evidence>